<proteinExistence type="predicted"/>
<protein>
    <submittedName>
        <fullName evidence="3">PEP-CTERM sorting domain-containing protein</fullName>
    </submittedName>
</protein>
<evidence type="ECO:0000259" key="2">
    <source>
        <dbReference type="Pfam" id="PF07589"/>
    </source>
</evidence>
<dbReference type="Proteomes" id="UP000629098">
    <property type="component" value="Unassembled WGS sequence"/>
</dbReference>
<keyword evidence="1" id="KW-0732">Signal</keyword>
<evidence type="ECO:0000313" key="3">
    <source>
        <dbReference type="EMBL" id="MBD2775327.1"/>
    </source>
</evidence>
<feature type="signal peptide" evidence="1">
    <location>
        <begin position="1"/>
        <end position="29"/>
    </location>
</feature>
<dbReference type="RefSeq" id="WP_190833571.1">
    <property type="nucleotide sequence ID" value="NZ_CAWPPI010000078.1"/>
</dbReference>
<feature type="chain" id="PRO_5035244228" evidence="1">
    <location>
        <begin position="30"/>
        <end position="227"/>
    </location>
</feature>
<organism evidence="3 4">
    <name type="scientific">Iningainema tapete BLCC-T55</name>
    <dbReference type="NCBI Taxonomy" id="2748662"/>
    <lineage>
        <taxon>Bacteria</taxon>
        <taxon>Bacillati</taxon>
        <taxon>Cyanobacteriota</taxon>
        <taxon>Cyanophyceae</taxon>
        <taxon>Nostocales</taxon>
        <taxon>Scytonemataceae</taxon>
        <taxon>Iningainema tapete</taxon>
    </lineage>
</organism>
<dbReference type="AlphaFoldDB" id="A0A8J6XRN0"/>
<dbReference type="NCBIfam" id="TIGR02595">
    <property type="entry name" value="PEP_CTERM"/>
    <property type="match status" value="1"/>
</dbReference>
<name>A0A8J6XRN0_9CYAN</name>
<dbReference type="Pfam" id="PF07589">
    <property type="entry name" value="PEP-CTERM"/>
    <property type="match status" value="1"/>
</dbReference>
<dbReference type="InterPro" id="IPR013424">
    <property type="entry name" value="Ice-binding_C"/>
</dbReference>
<dbReference type="EMBL" id="JACXAE010000078">
    <property type="protein sequence ID" value="MBD2775327.1"/>
    <property type="molecule type" value="Genomic_DNA"/>
</dbReference>
<feature type="domain" description="Ice-binding protein C-terminal" evidence="2">
    <location>
        <begin position="202"/>
        <end position="224"/>
    </location>
</feature>
<accession>A0A8J6XRN0</accession>
<reference evidence="3" key="1">
    <citation type="submission" date="2020-09" db="EMBL/GenBank/DDBJ databases">
        <title>Iningainema tapete sp. nov. (Scytonemataceae, Cyanobacteria) from greenhouses in central Florida (USA) produces two types of nodularin with biosynthetic potential for microcystin-LR and anabaenopeptins.</title>
        <authorList>
            <person name="Berthold D.E."/>
            <person name="Lefler F.W."/>
            <person name="Huang I.-S."/>
            <person name="Abdulla H."/>
            <person name="Zimba P.V."/>
            <person name="Laughinghouse H.D. IV."/>
        </authorList>
    </citation>
    <scope>NUCLEOTIDE SEQUENCE</scope>
    <source>
        <strain evidence="3">BLCCT55</strain>
    </source>
</reference>
<gene>
    <name evidence="3" type="ORF">ICL16_25515</name>
</gene>
<evidence type="ECO:0000313" key="4">
    <source>
        <dbReference type="Proteomes" id="UP000629098"/>
    </source>
</evidence>
<evidence type="ECO:0000256" key="1">
    <source>
        <dbReference type="SAM" id="SignalP"/>
    </source>
</evidence>
<sequence>MIFSSVMKLFVAIAGTAFFTMGTTGTAHANTNGISPIRNSNSRVRAFSAPSEPLTPPTLNLGGAWYEFSFTEAGIPARGCAPTDSLGLGCAPSQAGNSVFVGAPAWEFIAPEAGAILTVTDAFRQGDIYDVFDFGNLIGSTSVVIPTDETCGDNPETCFANPASSKGVFNLAAGLHSITITPSVSPFGAGAAYFRIDEAPKSVPEPTTILGLLVVGAGVVMRRKAMV</sequence>
<keyword evidence="4" id="KW-1185">Reference proteome</keyword>
<comment type="caution">
    <text evidence="3">The sequence shown here is derived from an EMBL/GenBank/DDBJ whole genome shotgun (WGS) entry which is preliminary data.</text>
</comment>